<dbReference type="AlphaFoldDB" id="A0A2X1RI15"/>
<gene>
    <name evidence="1" type="ORF">NCTC11819_00766</name>
</gene>
<dbReference type="RefSeq" id="WP_231282640.1">
    <property type="nucleotide sequence ID" value="NZ_CAMPNB010000002.1"/>
</dbReference>
<evidence type="ECO:0000313" key="2">
    <source>
        <dbReference type="Proteomes" id="UP000255284"/>
    </source>
</evidence>
<protein>
    <submittedName>
        <fullName evidence="1">Uncharacterized protein</fullName>
    </submittedName>
</protein>
<dbReference type="GeneID" id="61169158"/>
<name>A0A2X1RI15_9ACTO</name>
<evidence type="ECO:0000313" key="1">
    <source>
        <dbReference type="EMBL" id="STO16208.1"/>
    </source>
</evidence>
<organism evidence="1 2">
    <name type="scientific">Mobiluncus mulieris</name>
    <dbReference type="NCBI Taxonomy" id="2052"/>
    <lineage>
        <taxon>Bacteria</taxon>
        <taxon>Bacillati</taxon>
        <taxon>Actinomycetota</taxon>
        <taxon>Actinomycetes</taxon>
        <taxon>Actinomycetales</taxon>
        <taxon>Actinomycetaceae</taxon>
        <taxon>Mobiluncus</taxon>
    </lineage>
</organism>
<reference evidence="1 2" key="1">
    <citation type="submission" date="2018-06" db="EMBL/GenBank/DDBJ databases">
        <authorList>
            <consortium name="Pathogen Informatics"/>
            <person name="Doyle S."/>
        </authorList>
    </citation>
    <scope>NUCLEOTIDE SEQUENCE [LARGE SCALE GENOMIC DNA]</scope>
    <source>
        <strain evidence="1 2">NCTC11819</strain>
    </source>
</reference>
<accession>A0A2X1RI15</accession>
<comment type="caution">
    <text evidence="1">The sequence shown here is derived from an EMBL/GenBank/DDBJ whole genome shotgun (WGS) entry which is preliminary data.</text>
</comment>
<proteinExistence type="predicted"/>
<dbReference type="EMBL" id="UGGQ01000006">
    <property type="protein sequence ID" value="STO16208.1"/>
    <property type="molecule type" value="Genomic_DNA"/>
</dbReference>
<sequence length="271" mass="29760">MGLFSKSAKSRSSGPARPYPKSFAGWEAPSTFATVADSMEFQAEFEALFAGRNLDDINGAEFDDWAYLVRERNNPDDYAAVCIWVQGHFIGRLDQATAGKYVVEMNGLDSQGLNLVVPAHLWAQRTKTRLANRVTLSLPPVGAVGPVNFFPKRAFTILPPGDEIVLEDFENYVEPLRPFISTGKTVPVALVMVEEQSNLHAYLDKKTYVGRVPDMQAELIIPLVRAAVSRKLIPVARGLLTGSNIRNDLSIVTGNTRTVGTSWVPTHDGGR</sequence>
<dbReference type="Proteomes" id="UP000255284">
    <property type="component" value="Unassembled WGS sequence"/>
</dbReference>